<dbReference type="SUPFAM" id="SSF53649">
    <property type="entry name" value="Alkaline phosphatase-like"/>
    <property type="match status" value="1"/>
</dbReference>
<feature type="domain" description="Sulfatase N-terminal" evidence="9">
    <location>
        <begin position="262"/>
        <end position="550"/>
    </location>
</feature>
<dbReference type="CDD" id="cd16017">
    <property type="entry name" value="LptA"/>
    <property type="match status" value="1"/>
</dbReference>
<feature type="transmembrane region" description="Helical" evidence="8">
    <location>
        <begin position="142"/>
        <end position="163"/>
    </location>
</feature>
<dbReference type="Pfam" id="PF08019">
    <property type="entry name" value="EptA_B_N"/>
    <property type="match status" value="1"/>
</dbReference>
<keyword evidence="2" id="KW-1003">Cell membrane</keyword>
<dbReference type="GO" id="GO:0043838">
    <property type="term" value="F:phosphatidylethanolamine:Kdo2-lipid A phosphoethanolamine transferase activity"/>
    <property type="evidence" value="ECO:0007669"/>
    <property type="project" value="TreeGrafter"/>
</dbReference>
<dbReference type="STRING" id="888741.HMPREF9098_1318"/>
<accession>F0EZI1</accession>
<dbReference type="GO" id="GO:0016787">
    <property type="term" value="F:hydrolase activity"/>
    <property type="evidence" value="ECO:0007669"/>
    <property type="project" value="UniProtKB-KW"/>
</dbReference>
<protein>
    <submittedName>
        <fullName evidence="11">Arylsulfatase</fullName>
        <ecNumber evidence="11">3.1.6.-</ecNumber>
    </submittedName>
</protein>
<proteinExistence type="predicted"/>
<keyword evidence="3" id="KW-0997">Cell inner membrane</keyword>
<feature type="transmembrane region" description="Helical" evidence="8">
    <location>
        <begin position="71"/>
        <end position="92"/>
    </location>
</feature>
<dbReference type="Gene3D" id="3.40.720.10">
    <property type="entry name" value="Alkaline Phosphatase, subunit A"/>
    <property type="match status" value="1"/>
</dbReference>
<keyword evidence="7 8" id="KW-0472">Membrane</keyword>
<name>F0EZI1_9NEIS</name>
<feature type="transmembrane region" description="Helical" evidence="8">
    <location>
        <begin position="175"/>
        <end position="195"/>
    </location>
</feature>
<dbReference type="PANTHER" id="PTHR30443:SF3">
    <property type="entry name" value="KDO(2)-LIPID A PHOSPHOETHANOLAMINE 7''-TRANSFERASE"/>
    <property type="match status" value="1"/>
</dbReference>
<dbReference type="InterPro" id="IPR000917">
    <property type="entry name" value="Sulfatase_N"/>
</dbReference>
<evidence type="ECO:0000256" key="2">
    <source>
        <dbReference type="ARBA" id="ARBA00022475"/>
    </source>
</evidence>
<evidence type="ECO:0000256" key="7">
    <source>
        <dbReference type="ARBA" id="ARBA00023136"/>
    </source>
</evidence>
<dbReference type="AlphaFoldDB" id="F0EZI1"/>
<dbReference type="GO" id="GO:0009244">
    <property type="term" value="P:lipopolysaccharide core region biosynthetic process"/>
    <property type="evidence" value="ECO:0007669"/>
    <property type="project" value="TreeGrafter"/>
</dbReference>
<sequence length="565" mass="62779">MEVSFKCGAKKCRLLFLPADNAPFYATIPFFVTISTHFNMHRFPASLFLLNAVLSGYIFILNGWANHDLAGIAASVWGALALFAIGSLFTLLPKWLFKLFWTLNLLAAAIAVFSRGQYNIFISEDILLSLLTVESELTAEMVSLPFIAFTVLLGIVPAVLLWRTPVAPQTWKRRAALAVAGAVLGVLAVGGIFQWKGYTFRSKGSIRDSRFMTDIFHFSPLDVYFNGQRAYKAARNLRKNYAHVEILSQKYQYQSKNDDLLLVFVIGESTRGDRFSLNGYGRNTNPQLSQIPNLYSFKHAQSCDTLTINSVHCLASPMLKSSPDRTPRQSSFGEVLHSLGYHTEIYALQSLSEFYKYLNYDKLVSKHQIVAEQQTGAWDAALLPYARQAIGQYRGGKTLLVLHTLGSHQTYADRISPQFQVFKPYCTNPDVSKCSKTELDNAYDNTVLGVDNLLADVIRQLAQSGRKALLFYVSDHGESLGENGNYFHGKPVAVAPKEQFSVPFVVWFSDAYRQTPEGAALAQRVAEAANSDKAVSHDYIFHSVLGCAGVVSPNGGIDDKLNLCH</sequence>
<comment type="caution">
    <text evidence="11">The sequence shown here is derived from an EMBL/GenBank/DDBJ whole genome shotgun (WGS) entry which is preliminary data.</text>
</comment>
<feature type="transmembrane region" description="Helical" evidence="8">
    <location>
        <begin position="47"/>
        <end position="65"/>
    </location>
</feature>
<evidence type="ECO:0000259" key="9">
    <source>
        <dbReference type="Pfam" id="PF00884"/>
    </source>
</evidence>
<evidence type="ECO:0000313" key="12">
    <source>
        <dbReference type="Proteomes" id="UP000004088"/>
    </source>
</evidence>
<evidence type="ECO:0000256" key="3">
    <source>
        <dbReference type="ARBA" id="ARBA00022519"/>
    </source>
</evidence>
<evidence type="ECO:0000256" key="5">
    <source>
        <dbReference type="ARBA" id="ARBA00022692"/>
    </source>
</evidence>
<dbReference type="PANTHER" id="PTHR30443">
    <property type="entry name" value="INNER MEMBRANE PROTEIN"/>
    <property type="match status" value="1"/>
</dbReference>
<evidence type="ECO:0000313" key="11">
    <source>
        <dbReference type="EMBL" id="EGC17302.1"/>
    </source>
</evidence>
<gene>
    <name evidence="11" type="ORF">HMPREF9098_1318</name>
</gene>
<evidence type="ECO:0000259" key="10">
    <source>
        <dbReference type="Pfam" id="PF08019"/>
    </source>
</evidence>
<dbReference type="InterPro" id="IPR040423">
    <property type="entry name" value="PEA_transferase"/>
</dbReference>
<evidence type="ECO:0000256" key="8">
    <source>
        <dbReference type="SAM" id="Phobius"/>
    </source>
</evidence>
<dbReference type="HOGENOM" id="CLU_018534_1_1_4"/>
<keyword evidence="11" id="KW-0378">Hydrolase</keyword>
<comment type="subcellular location">
    <subcellularLocation>
        <location evidence="1">Cell inner membrane</location>
        <topology evidence="1">Multi-pass membrane protein</topology>
    </subcellularLocation>
</comment>
<dbReference type="EC" id="3.1.6.-" evidence="11"/>
<keyword evidence="12" id="KW-1185">Reference proteome</keyword>
<keyword evidence="4" id="KW-0808">Transferase</keyword>
<evidence type="ECO:0000256" key="1">
    <source>
        <dbReference type="ARBA" id="ARBA00004429"/>
    </source>
</evidence>
<dbReference type="Proteomes" id="UP000004088">
    <property type="component" value="Unassembled WGS sequence"/>
</dbReference>
<keyword evidence="5 8" id="KW-0812">Transmembrane</keyword>
<evidence type="ECO:0000256" key="6">
    <source>
        <dbReference type="ARBA" id="ARBA00022989"/>
    </source>
</evidence>
<dbReference type="InterPro" id="IPR058130">
    <property type="entry name" value="PEA_transf_C"/>
</dbReference>
<dbReference type="GO" id="GO:0005886">
    <property type="term" value="C:plasma membrane"/>
    <property type="evidence" value="ECO:0007669"/>
    <property type="project" value="UniProtKB-SubCell"/>
</dbReference>
<dbReference type="InterPro" id="IPR017850">
    <property type="entry name" value="Alkaline_phosphatase_core_sf"/>
</dbReference>
<feature type="domain" description="Phosphoethanolamine transferase N-terminal" evidence="10">
    <location>
        <begin position="87"/>
        <end position="192"/>
    </location>
</feature>
<dbReference type="InterPro" id="IPR012549">
    <property type="entry name" value="EptA-like_N"/>
</dbReference>
<dbReference type="Pfam" id="PF00884">
    <property type="entry name" value="Sulfatase"/>
    <property type="match status" value="1"/>
</dbReference>
<reference evidence="11 12" key="1">
    <citation type="submission" date="2011-01" db="EMBL/GenBank/DDBJ databases">
        <authorList>
            <person name="Muzny D."/>
            <person name="Qin X."/>
            <person name="Deng J."/>
            <person name="Jiang H."/>
            <person name="Liu Y."/>
            <person name="Qu J."/>
            <person name="Song X.-Z."/>
            <person name="Zhang L."/>
            <person name="Thornton R."/>
            <person name="Coyle M."/>
            <person name="Francisco L."/>
            <person name="Jackson L."/>
            <person name="Javaid M."/>
            <person name="Korchina V."/>
            <person name="Kovar C."/>
            <person name="Mata R."/>
            <person name="Mathew T."/>
            <person name="Ngo R."/>
            <person name="Nguyen L."/>
            <person name="Nguyen N."/>
            <person name="Okwuonu G."/>
            <person name="Ongeri F."/>
            <person name="Pham C."/>
            <person name="Simmons D."/>
            <person name="Wilczek-Boney K."/>
            <person name="Hale W."/>
            <person name="Jakkamsetti A."/>
            <person name="Pham P."/>
            <person name="Ruth R."/>
            <person name="San Lucas F."/>
            <person name="Warren J."/>
            <person name="Zhang J."/>
            <person name="Zhao Z."/>
            <person name="Zhou C."/>
            <person name="Zhu D."/>
            <person name="Lee S."/>
            <person name="Bess C."/>
            <person name="Blankenburg K."/>
            <person name="Forbes L."/>
            <person name="Fu Q."/>
            <person name="Gubbala S."/>
            <person name="Hirani K."/>
            <person name="Jayaseelan J.C."/>
            <person name="Lara F."/>
            <person name="Munidasa M."/>
            <person name="Palculict T."/>
            <person name="Patil S."/>
            <person name="Pu L.-L."/>
            <person name="Saada N."/>
            <person name="Tang L."/>
            <person name="Weissenberger G."/>
            <person name="Zhu Y."/>
            <person name="Hemphill L."/>
            <person name="Shang Y."/>
            <person name="Youmans B."/>
            <person name="Ayvaz T."/>
            <person name="Ross M."/>
            <person name="Santibanez J."/>
            <person name="Aqrawi P."/>
            <person name="Gross S."/>
            <person name="Joshi V."/>
            <person name="Fowler G."/>
            <person name="Nazareth L."/>
            <person name="Reid J."/>
            <person name="Worley K."/>
            <person name="Petrosino J."/>
            <person name="Highlander S."/>
            <person name="Gibbs R."/>
        </authorList>
    </citation>
    <scope>NUCLEOTIDE SEQUENCE [LARGE SCALE GENOMIC DNA]</scope>
    <source>
        <strain evidence="11 12">ATCC 33394</strain>
    </source>
</reference>
<keyword evidence="6 8" id="KW-1133">Transmembrane helix</keyword>
<organism evidence="11 12">
    <name type="scientific">Kingella denitrificans ATCC 33394</name>
    <dbReference type="NCBI Taxonomy" id="888741"/>
    <lineage>
        <taxon>Bacteria</taxon>
        <taxon>Pseudomonadati</taxon>
        <taxon>Pseudomonadota</taxon>
        <taxon>Betaproteobacteria</taxon>
        <taxon>Neisseriales</taxon>
        <taxon>Neisseriaceae</taxon>
        <taxon>Kingella</taxon>
    </lineage>
</organism>
<dbReference type="GO" id="GO:0009245">
    <property type="term" value="P:lipid A biosynthetic process"/>
    <property type="evidence" value="ECO:0007669"/>
    <property type="project" value="TreeGrafter"/>
</dbReference>
<evidence type="ECO:0000256" key="4">
    <source>
        <dbReference type="ARBA" id="ARBA00022679"/>
    </source>
</evidence>
<dbReference type="EMBL" id="AEWV01000021">
    <property type="protein sequence ID" value="EGC17302.1"/>
    <property type="molecule type" value="Genomic_DNA"/>
</dbReference>
<feature type="transmembrane region" description="Helical" evidence="8">
    <location>
        <begin position="99"/>
        <end position="122"/>
    </location>
</feature>